<feature type="domain" description="VWFC" evidence="7">
    <location>
        <begin position="16"/>
        <end position="82"/>
    </location>
</feature>
<dbReference type="EMBL" id="AHAT01020969">
    <property type="status" value="NOT_ANNOTATED_CDS"/>
    <property type="molecule type" value="Genomic_DNA"/>
</dbReference>
<evidence type="ECO:0000256" key="4">
    <source>
        <dbReference type="ARBA" id="ARBA00023157"/>
    </source>
</evidence>
<organism evidence="8 9">
    <name type="scientific">Lepisosteus oculatus</name>
    <name type="common">Spotted gar</name>
    <dbReference type="NCBI Taxonomy" id="7918"/>
    <lineage>
        <taxon>Eukaryota</taxon>
        <taxon>Metazoa</taxon>
        <taxon>Chordata</taxon>
        <taxon>Craniata</taxon>
        <taxon>Vertebrata</taxon>
        <taxon>Euteleostomi</taxon>
        <taxon>Actinopterygii</taxon>
        <taxon>Neopterygii</taxon>
        <taxon>Holostei</taxon>
        <taxon>Semionotiformes</taxon>
        <taxon>Lepisosteidae</taxon>
        <taxon>Lepisosteus</taxon>
    </lineage>
</organism>
<keyword evidence="9" id="KW-1185">Reference proteome</keyword>
<dbReference type="InterPro" id="IPR006207">
    <property type="entry name" value="Cys_knot_C"/>
</dbReference>
<dbReference type="PROSITE" id="PS50184">
    <property type="entry name" value="VWFC_2"/>
    <property type="match status" value="1"/>
</dbReference>
<dbReference type="InterPro" id="IPR006208">
    <property type="entry name" value="Glyco_hormone_CN"/>
</dbReference>
<dbReference type="SMART" id="SM00041">
    <property type="entry name" value="CT"/>
    <property type="match status" value="1"/>
</dbReference>
<dbReference type="SMART" id="SM00214">
    <property type="entry name" value="VWC"/>
    <property type="match status" value="2"/>
</dbReference>
<sequence length="233" mass="26020">MLHAEKHKDICVSDCSNCKGPLGEPKKTGETWETNCHICTCSNITNTEECTPKEIKSPPACKDNEILVTYNATGCCQMQYCVEKTCEYGGVKYKVGDEWKDYSKPCNSYVCQKSGITTKTKMCPAQNCPEDQRILDSDKCCYMCNETCYPKKSTVDVTVDNCIGQVEMTSCEGHCESQPQLESVGGIFRMKQTCHCCLETSIQTRNATLNCDLNTPKLYSYKYITGCKCLACT</sequence>
<dbReference type="EMBL" id="AHAT01020968">
    <property type="status" value="NOT_ANNOTATED_CDS"/>
    <property type="molecule type" value="Genomic_DNA"/>
</dbReference>
<protein>
    <recommendedName>
        <fullName evidence="10">CTCK domain-containing protein</fullName>
    </recommendedName>
</protein>
<comment type="caution">
    <text evidence="5">Lacks conserved residue(s) required for the propagation of feature annotation.</text>
</comment>
<evidence type="ECO:0000259" key="7">
    <source>
        <dbReference type="PROSITE" id="PS50184"/>
    </source>
</evidence>
<comment type="subcellular location">
    <subcellularLocation>
        <location evidence="1">Secreted</location>
    </subcellularLocation>
</comment>
<dbReference type="Gene3D" id="6.20.200.20">
    <property type="match status" value="1"/>
</dbReference>
<dbReference type="InParanoid" id="W5NGT6"/>
<evidence type="ECO:0000313" key="9">
    <source>
        <dbReference type="Proteomes" id="UP000018468"/>
    </source>
</evidence>
<feature type="domain" description="CTCK" evidence="6">
    <location>
        <begin position="144"/>
        <end position="233"/>
    </location>
</feature>
<evidence type="ECO:0000259" key="6">
    <source>
        <dbReference type="PROSITE" id="PS01225"/>
    </source>
</evidence>
<keyword evidence="3" id="KW-0677">Repeat</keyword>
<dbReference type="eggNOG" id="KOG1216">
    <property type="taxonomic scope" value="Eukaryota"/>
</dbReference>
<feature type="disulfide bond" evidence="5">
    <location>
        <begin position="162"/>
        <end position="211"/>
    </location>
</feature>
<name>W5NGT6_LEPOC</name>
<reference evidence="9" key="1">
    <citation type="submission" date="2011-12" db="EMBL/GenBank/DDBJ databases">
        <title>The Draft Genome of Lepisosteus oculatus.</title>
        <authorList>
            <consortium name="The Broad Institute Genome Assembly &amp; Analysis Group"/>
            <consortium name="Computational R&amp;D Group"/>
            <consortium name="and Sequencing Platform"/>
            <person name="Di Palma F."/>
            <person name="Alfoldi J."/>
            <person name="Johnson J."/>
            <person name="Berlin A."/>
            <person name="Gnerre S."/>
            <person name="Jaffe D."/>
            <person name="MacCallum I."/>
            <person name="Young S."/>
            <person name="Walker B.J."/>
            <person name="Lander E.S."/>
            <person name="Lindblad-Toh K."/>
        </authorList>
    </citation>
    <scope>NUCLEOTIDE SEQUENCE [LARGE SCALE GENOMIC DNA]</scope>
</reference>
<evidence type="ECO:0008006" key="10">
    <source>
        <dbReference type="Google" id="ProtNLM"/>
    </source>
</evidence>
<evidence type="ECO:0000256" key="5">
    <source>
        <dbReference type="PROSITE-ProRule" id="PRU00039"/>
    </source>
</evidence>
<dbReference type="Ensembl" id="ENSLOCT00000019878.1">
    <property type="protein sequence ID" value="ENSLOCP00000019845.1"/>
    <property type="gene ID" value="ENSLOCG00000016106.1"/>
</dbReference>
<dbReference type="Bgee" id="ENSLOCG00000016106">
    <property type="expression patterns" value="Expressed in intestine and 2 other cell types or tissues"/>
</dbReference>
<reference evidence="8" key="3">
    <citation type="submission" date="2025-09" db="UniProtKB">
        <authorList>
            <consortium name="Ensembl"/>
        </authorList>
    </citation>
    <scope>IDENTIFICATION</scope>
</reference>
<evidence type="ECO:0000256" key="1">
    <source>
        <dbReference type="ARBA" id="ARBA00004613"/>
    </source>
</evidence>
<dbReference type="Gene3D" id="2.10.90.10">
    <property type="entry name" value="Cystine-knot cytokines"/>
    <property type="match status" value="1"/>
</dbReference>
<dbReference type="GeneTree" id="ENSGT00940000171304"/>
<proteinExistence type="predicted"/>
<dbReference type="PROSITE" id="PS01225">
    <property type="entry name" value="CTCK_2"/>
    <property type="match status" value="1"/>
</dbReference>
<dbReference type="PANTHER" id="PTHR47246">
    <property type="entry name" value="MUCIN-19"/>
    <property type="match status" value="1"/>
</dbReference>
<dbReference type="PROSITE" id="PS01185">
    <property type="entry name" value="CTCK_1"/>
    <property type="match status" value="1"/>
</dbReference>
<dbReference type="OMA" id="CEKEIIC"/>
<evidence type="ECO:0000313" key="8">
    <source>
        <dbReference type="Ensembl" id="ENSLOCP00000019845.1"/>
    </source>
</evidence>
<dbReference type="PANTHER" id="PTHR47246:SF1">
    <property type="entry name" value="MUCIN-19"/>
    <property type="match status" value="1"/>
</dbReference>
<dbReference type="AlphaFoldDB" id="W5NGT6"/>
<dbReference type="GO" id="GO:0005576">
    <property type="term" value="C:extracellular region"/>
    <property type="evidence" value="ECO:0007669"/>
    <property type="project" value="UniProtKB-SubCell"/>
</dbReference>
<dbReference type="InterPro" id="IPR001007">
    <property type="entry name" value="VWF_dom"/>
</dbReference>
<dbReference type="HOGENOM" id="CLU_057140_0_0_1"/>
<keyword evidence="4 5" id="KW-1015">Disulfide bond</keyword>
<dbReference type="STRING" id="7918.ENSLOCP00000019845"/>
<dbReference type="SUPFAM" id="SSF57603">
    <property type="entry name" value="FnI-like domain"/>
    <property type="match status" value="1"/>
</dbReference>
<reference evidence="8" key="2">
    <citation type="submission" date="2025-08" db="UniProtKB">
        <authorList>
            <consortium name="Ensembl"/>
        </authorList>
    </citation>
    <scope>IDENTIFICATION</scope>
</reference>
<dbReference type="Proteomes" id="UP000018468">
    <property type="component" value="Linkage group LG8"/>
</dbReference>
<dbReference type="InterPro" id="IPR029034">
    <property type="entry name" value="Cystine-knot_cytokine"/>
</dbReference>
<dbReference type="Pfam" id="PF00007">
    <property type="entry name" value="Cys_knot"/>
    <property type="match status" value="1"/>
</dbReference>
<accession>W5NGT6</accession>
<evidence type="ECO:0000256" key="3">
    <source>
        <dbReference type="ARBA" id="ARBA00022737"/>
    </source>
</evidence>
<keyword evidence="2" id="KW-0964">Secreted</keyword>
<evidence type="ECO:0000256" key="2">
    <source>
        <dbReference type="ARBA" id="ARBA00022525"/>
    </source>
</evidence>